<sequence>MTLSPPNLSDPAAGLYQKAIDAYYTGRFEIASAHVDEILAHTPEHAHAMHLGGLSRLALGDAEAAQRWVMRALEVAPEPNFYNTLYSIQFKLGEFDDAIESLRRGLALRPDFAPFHYNLACALHQLDALDQAVISYRRALELDPDNASIHNNLGFALQELGAPDLAEFHYRRAIALVPDKPTSRHNLGRMLLAKGQYDEAWPYYEDRWVSQQDSNGRPCPVPISVSLPRWRGEKPNPANDPAQPCSGGESLLVLHEQGLGDSLHFLRYLPLALARFSRVGYVCPPSLRRLYEQSLRSRWPGIVLLDSVPADLGGWDWHCPMMSLPLAFQTRIDTIPAEMPYLYADTSRATWWRARLDDSLPRAMPRVGIVWAGGHSIIDFDKRRSLTSALIAPLLNVSNIGWVSLQKTDDDAKRPDEASKARLLDWTDELHHFAETAALIENLDLVISVDTSVAHLAAAMDKPVWLLNRFPGCWRWMNGQGSPWYPGLRLFTQSERGNWGEVLARVVAALQEEVVRQAP</sequence>
<accession>A0AAP5Q6H4</accession>
<dbReference type="PANTHER" id="PTHR44809:SF1">
    <property type="entry name" value="PROTEIN O-MANNOSYL-TRANSFERASE TMTC1"/>
    <property type="match status" value="1"/>
</dbReference>
<dbReference type="RefSeq" id="WP_106355326.1">
    <property type="nucleotide sequence ID" value="NZ_JANSLM010000003.1"/>
</dbReference>
<dbReference type="Pfam" id="PF13176">
    <property type="entry name" value="TPR_7"/>
    <property type="match status" value="1"/>
</dbReference>
<evidence type="ECO:0000313" key="2">
    <source>
        <dbReference type="EMBL" id="MDT8838038.1"/>
    </source>
</evidence>
<evidence type="ECO:0000256" key="1">
    <source>
        <dbReference type="PROSITE-ProRule" id="PRU00339"/>
    </source>
</evidence>
<dbReference type="Proteomes" id="UP001246473">
    <property type="component" value="Unassembled WGS sequence"/>
</dbReference>
<organism evidence="2 3">
    <name type="scientific">Paraburkholderia fungorum</name>
    <dbReference type="NCBI Taxonomy" id="134537"/>
    <lineage>
        <taxon>Bacteria</taxon>
        <taxon>Pseudomonadati</taxon>
        <taxon>Pseudomonadota</taxon>
        <taxon>Betaproteobacteria</taxon>
        <taxon>Burkholderiales</taxon>
        <taxon>Burkholderiaceae</taxon>
        <taxon>Paraburkholderia</taxon>
    </lineage>
</organism>
<dbReference type="Pfam" id="PF13432">
    <property type="entry name" value="TPR_16"/>
    <property type="match status" value="1"/>
</dbReference>
<dbReference type="AlphaFoldDB" id="A0AAP5Q6H4"/>
<comment type="caution">
    <text evidence="2">The sequence shown here is derived from an EMBL/GenBank/DDBJ whole genome shotgun (WGS) entry which is preliminary data.</text>
</comment>
<dbReference type="SUPFAM" id="SSF53756">
    <property type="entry name" value="UDP-Glycosyltransferase/glycogen phosphorylase"/>
    <property type="match status" value="1"/>
</dbReference>
<dbReference type="InterPro" id="IPR019734">
    <property type="entry name" value="TPR_rpt"/>
</dbReference>
<dbReference type="InterPro" id="IPR002201">
    <property type="entry name" value="Glyco_trans_9"/>
</dbReference>
<dbReference type="Gene3D" id="1.25.40.10">
    <property type="entry name" value="Tetratricopeptide repeat domain"/>
    <property type="match status" value="2"/>
</dbReference>
<dbReference type="Pfam" id="PF13414">
    <property type="entry name" value="TPR_11"/>
    <property type="match status" value="1"/>
</dbReference>
<gene>
    <name evidence="2" type="ORF">ParKJ_11495</name>
</gene>
<reference evidence="2" key="1">
    <citation type="submission" date="2022-08" db="EMBL/GenBank/DDBJ databases">
        <authorList>
            <person name="Kim S.-J."/>
        </authorList>
    </citation>
    <scope>NUCLEOTIDE SEQUENCE</scope>
    <source>
        <strain evidence="2">KJ</strain>
    </source>
</reference>
<evidence type="ECO:0000313" key="3">
    <source>
        <dbReference type="Proteomes" id="UP001246473"/>
    </source>
</evidence>
<dbReference type="PANTHER" id="PTHR44809">
    <property type="match status" value="1"/>
</dbReference>
<dbReference type="Gene3D" id="3.40.50.2000">
    <property type="entry name" value="Glycogen Phosphorylase B"/>
    <property type="match status" value="1"/>
</dbReference>
<dbReference type="InterPro" id="IPR011990">
    <property type="entry name" value="TPR-like_helical_dom_sf"/>
</dbReference>
<feature type="repeat" description="TPR" evidence="1">
    <location>
        <begin position="113"/>
        <end position="146"/>
    </location>
</feature>
<proteinExistence type="predicted"/>
<dbReference type="EMBL" id="JANSLM010000003">
    <property type="protein sequence ID" value="MDT8838038.1"/>
    <property type="molecule type" value="Genomic_DNA"/>
</dbReference>
<protein>
    <submittedName>
        <fullName evidence="2">Tetratricopeptide repeat-containing glycosyltransferase family protein</fullName>
    </submittedName>
</protein>
<keyword evidence="1" id="KW-0802">TPR repeat</keyword>
<dbReference type="SMART" id="SM00028">
    <property type="entry name" value="TPR"/>
    <property type="match status" value="5"/>
</dbReference>
<dbReference type="SUPFAM" id="SSF48452">
    <property type="entry name" value="TPR-like"/>
    <property type="match status" value="1"/>
</dbReference>
<dbReference type="PROSITE" id="PS50005">
    <property type="entry name" value="TPR"/>
    <property type="match status" value="3"/>
</dbReference>
<feature type="repeat" description="TPR" evidence="1">
    <location>
        <begin position="147"/>
        <end position="180"/>
    </location>
</feature>
<name>A0AAP5Q6H4_9BURK</name>
<dbReference type="Pfam" id="PF01075">
    <property type="entry name" value="Glyco_transf_9"/>
    <property type="match status" value="1"/>
</dbReference>
<dbReference type="InterPro" id="IPR052943">
    <property type="entry name" value="TMTC_O-mannosyl-trnsfr"/>
</dbReference>
<dbReference type="GO" id="GO:0016757">
    <property type="term" value="F:glycosyltransferase activity"/>
    <property type="evidence" value="ECO:0007669"/>
    <property type="project" value="InterPro"/>
</dbReference>
<feature type="repeat" description="TPR" evidence="1">
    <location>
        <begin position="79"/>
        <end position="112"/>
    </location>
</feature>